<evidence type="ECO:0000313" key="2">
    <source>
        <dbReference type="EMBL" id="MFD1236625.1"/>
    </source>
</evidence>
<comment type="caution">
    <text evidence="2">The sequence shown here is derived from an EMBL/GenBank/DDBJ whole genome shotgun (WGS) entry which is preliminary data.</text>
</comment>
<proteinExistence type="predicted"/>
<reference evidence="3" key="1">
    <citation type="journal article" date="2019" name="Int. J. Syst. Evol. Microbiol.">
        <title>The Global Catalogue of Microorganisms (GCM) 10K type strain sequencing project: providing services to taxonomists for standard genome sequencing and annotation.</title>
        <authorList>
            <consortium name="The Broad Institute Genomics Platform"/>
            <consortium name="The Broad Institute Genome Sequencing Center for Infectious Disease"/>
            <person name="Wu L."/>
            <person name="Ma J."/>
        </authorList>
    </citation>
    <scope>NUCLEOTIDE SEQUENCE [LARGE SCALE GENOMIC DNA]</scope>
    <source>
        <strain evidence="3">CCUG 49018</strain>
    </source>
</reference>
<accession>A0ABW3VP75</accession>
<gene>
    <name evidence="2" type="ORF">ACFQ34_25345</name>
</gene>
<sequence length="240" mass="24374">GGGREAFRPPAGARPGGRRRADDPGRPQYVDPRGTLAGPPPGAGRPVGGLGPVASGGPRDLGGSSGTGAYPAHGEDAPGARYDGPVSGGHRADARRGPGTDDGRGGTGHDGDAWYDRPRHGGAPDRDGRRYENVVGDGPGRAGPRHGGPRYDGPGYGGSRHDEAGGLGPSGYAGRPPHDRTPAGDGPSGRHARPGRHGGGHPVADTDEDRPALAFLNGDPTTMFEAAEDDRVGGRHHRPR</sequence>
<feature type="compositionally biased region" description="Basic and acidic residues" evidence="1">
    <location>
        <begin position="90"/>
        <end position="132"/>
    </location>
</feature>
<feature type="non-terminal residue" evidence="2">
    <location>
        <position position="1"/>
    </location>
</feature>
<organism evidence="2 3">
    <name type="scientific">Pseudonocardia benzenivorans</name>
    <dbReference type="NCBI Taxonomy" id="228005"/>
    <lineage>
        <taxon>Bacteria</taxon>
        <taxon>Bacillati</taxon>
        <taxon>Actinomycetota</taxon>
        <taxon>Actinomycetes</taxon>
        <taxon>Pseudonocardiales</taxon>
        <taxon>Pseudonocardiaceae</taxon>
        <taxon>Pseudonocardia</taxon>
    </lineage>
</organism>
<keyword evidence="3" id="KW-1185">Reference proteome</keyword>
<evidence type="ECO:0000313" key="3">
    <source>
        <dbReference type="Proteomes" id="UP001597182"/>
    </source>
</evidence>
<dbReference type="EMBL" id="JBHTMB010000237">
    <property type="protein sequence ID" value="MFD1236625.1"/>
    <property type="molecule type" value="Genomic_DNA"/>
</dbReference>
<feature type="region of interest" description="Disordered" evidence="1">
    <location>
        <begin position="1"/>
        <end position="240"/>
    </location>
</feature>
<feature type="compositionally biased region" description="Basic residues" evidence="1">
    <location>
        <begin position="190"/>
        <end position="199"/>
    </location>
</feature>
<evidence type="ECO:0000256" key="1">
    <source>
        <dbReference type="SAM" id="MobiDB-lite"/>
    </source>
</evidence>
<protein>
    <submittedName>
        <fullName evidence="2">Uncharacterized protein</fullName>
    </submittedName>
</protein>
<name>A0ABW3VP75_9PSEU</name>
<dbReference type="Proteomes" id="UP001597182">
    <property type="component" value="Unassembled WGS sequence"/>
</dbReference>